<comment type="caution">
    <text evidence="2">The sequence shown here is derived from an EMBL/GenBank/DDBJ whole genome shotgun (WGS) entry which is preliminary data.</text>
</comment>
<dbReference type="EMBL" id="CM035419">
    <property type="protein sequence ID" value="KAH7415634.1"/>
    <property type="molecule type" value="Genomic_DNA"/>
</dbReference>
<proteinExistence type="predicted"/>
<evidence type="ECO:0000313" key="3">
    <source>
        <dbReference type="Proteomes" id="UP000825935"/>
    </source>
</evidence>
<organism evidence="2 3">
    <name type="scientific">Ceratopteris richardii</name>
    <name type="common">Triangle waterfern</name>
    <dbReference type="NCBI Taxonomy" id="49495"/>
    <lineage>
        <taxon>Eukaryota</taxon>
        <taxon>Viridiplantae</taxon>
        <taxon>Streptophyta</taxon>
        <taxon>Embryophyta</taxon>
        <taxon>Tracheophyta</taxon>
        <taxon>Polypodiopsida</taxon>
        <taxon>Polypodiidae</taxon>
        <taxon>Polypodiales</taxon>
        <taxon>Pteridineae</taxon>
        <taxon>Pteridaceae</taxon>
        <taxon>Parkerioideae</taxon>
        <taxon>Ceratopteris</taxon>
    </lineage>
</organism>
<keyword evidence="1" id="KW-1133">Transmembrane helix</keyword>
<dbReference type="Proteomes" id="UP000825935">
    <property type="component" value="Chromosome 14"/>
</dbReference>
<keyword evidence="3" id="KW-1185">Reference proteome</keyword>
<accession>A0A8T2TCW4</accession>
<reference evidence="2" key="1">
    <citation type="submission" date="2021-08" db="EMBL/GenBank/DDBJ databases">
        <title>WGS assembly of Ceratopteris richardii.</title>
        <authorList>
            <person name="Marchant D.B."/>
            <person name="Chen G."/>
            <person name="Jenkins J."/>
            <person name="Shu S."/>
            <person name="Leebens-Mack J."/>
            <person name="Grimwood J."/>
            <person name="Schmutz J."/>
            <person name="Soltis P."/>
            <person name="Soltis D."/>
            <person name="Chen Z.-H."/>
        </authorList>
    </citation>
    <scope>NUCLEOTIDE SEQUENCE</scope>
    <source>
        <strain evidence="2">Whitten #5841</strain>
        <tissue evidence="2">Leaf</tissue>
    </source>
</reference>
<keyword evidence="1" id="KW-0472">Membrane</keyword>
<keyword evidence="1" id="KW-0812">Transmembrane</keyword>
<sequence length="109" mass="12858">MSRFPKHITQKAALKCATPYLIFDWVDAYEIDMMNTTPCSHSLCEYYLIVMIWRFMIGSFPHILLMFMFGGSICLFVHILGFHKNTLIWSILIDDMKHVDMEHVDMNHV</sequence>
<evidence type="ECO:0000313" key="2">
    <source>
        <dbReference type="EMBL" id="KAH7415634.1"/>
    </source>
</evidence>
<protein>
    <submittedName>
        <fullName evidence="2">Uncharacterized protein</fullName>
    </submittedName>
</protein>
<feature type="transmembrane region" description="Helical" evidence="1">
    <location>
        <begin position="63"/>
        <end position="82"/>
    </location>
</feature>
<gene>
    <name evidence="2" type="ORF">KP509_14G054700</name>
</gene>
<dbReference type="AlphaFoldDB" id="A0A8T2TCW4"/>
<evidence type="ECO:0000256" key="1">
    <source>
        <dbReference type="SAM" id="Phobius"/>
    </source>
</evidence>
<name>A0A8T2TCW4_CERRI</name>